<keyword evidence="3" id="KW-1185">Reference proteome</keyword>
<proteinExistence type="predicted"/>
<reference evidence="2 3" key="1">
    <citation type="submission" date="2024-01" db="EMBL/GenBank/DDBJ databases">
        <title>A draft genome for a cacao thread blight-causing isolate of Paramarasmius palmivorus.</title>
        <authorList>
            <person name="Baruah I.K."/>
            <person name="Bukari Y."/>
            <person name="Amoako-Attah I."/>
            <person name="Meinhardt L.W."/>
            <person name="Bailey B.A."/>
            <person name="Cohen S.P."/>
        </authorList>
    </citation>
    <scope>NUCLEOTIDE SEQUENCE [LARGE SCALE GENOMIC DNA]</scope>
    <source>
        <strain evidence="2 3">GH-12</strain>
    </source>
</reference>
<evidence type="ECO:0000256" key="1">
    <source>
        <dbReference type="SAM" id="MobiDB-lite"/>
    </source>
</evidence>
<protein>
    <submittedName>
        <fullName evidence="2">Uncharacterized protein</fullName>
    </submittedName>
</protein>
<comment type="caution">
    <text evidence="2">The sequence shown here is derived from an EMBL/GenBank/DDBJ whole genome shotgun (WGS) entry which is preliminary data.</text>
</comment>
<feature type="compositionally biased region" description="Polar residues" evidence="1">
    <location>
        <begin position="149"/>
        <end position="166"/>
    </location>
</feature>
<dbReference type="Proteomes" id="UP001383192">
    <property type="component" value="Unassembled WGS sequence"/>
</dbReference>
<gene>
    <name evidence="2" type="ORF">VNI00_001728</name>
</gene>
<sequence>MNAAQALFHETTSQHAHNLEQQQHSNWWNPVQTTWESWNQPIEDDPPLTKDAMKEREHRYFADQVDDIVPFWIQGVEAAERGGQVSKLSEFLESLENRHNSNVWPPHVHNPWQNPGSRSIIGGRAHGWEQGSLEDHGWGLLRVDWGSQDKSGSSCNTNGRNSCTPSEDQHSFWCDPANPESDDAFNFVEEIATQEAADERRKQKMHSFFELSTDEKVKRIDDLIRTLHSHSQRA</sequence>
<evidence type="ECO:0000313" key="2">
    <source>
        <dbReference type="EMBL" id="KAK7059103.1"/>
    </source>
</evidence>
<name>A0AAW0E5M5_9AGAR</name>
<evidence type="ECO:0000313" key="3">
    <source>
        <dbReference type="Proteomes" id="UP001383192"/>
    </source>
</evidence>
<dbReference type="EMBL" id="JAYKXP010000004">
    <property type="protein sequence ID" value="KAK7059103.1"/>
    <property type="molecule type" value="Genomic_DNA"/>
</dbReference>
<accession>A0AAW0E5M5</accession>
<organism evidence="2 3">
    <name type="scientific">Paramarasmius palmivorus</name>
    <dbReference type="NCBI Taxonomy" id="297713"/>
    <lineage>
        <taxon>Eukaryota</taxon>
        <taxon>Fungi</taxon>
        <taxon>Dikarya</taxon>
        <taxon>Basidiomycota</taxon>
        <taxon>Agaricomycotina</taxon>
        <taxon>Agaricomycetes</taxon>
        <taxon>Agaricomycetidae</taxon>
        <taxon>Agaricales</taxon>
        <taxon>Marasmiineae</taxon>
        <taxon>Marasmiaceae</taxon>
        <taxon>Paramarasmius</taxon>
    </lineage>
</organism>
<feature type="region of interest" description="Disordered" evidence="1">
    <location>
        <begin position="149"/>
        <end position="170"/>
    </location>
</feature>
<dbReference type="AlphaFoldDB" id="A0AAW0E5M5"/>